<dbReference type="InterPro" id="IPR052389">
    <property type="entry name" value="Sec_Metab_Biosynth-Assoc"/>
</dbReference>
<dbReference type="EMBL" id="JBHUKR010000007">
    <property type="protein sequence ID" value="MFD2418395.1"/>
    <property type="molecule type" value="Genomic_DNA"/>
</dbReference>
<dbReference type="InterPro" id="IPR049450">
    <property type="entry name" value="ACOT8-like_C"/>
</dbReference>
<comment type="caution">
    <text evidence="3">The sequence shown here is derived from an EMBL/GenBank/DDBJ whole genome shotgun (WGS) entry which is preliminary data.</text>
</comment>
<evidence type="ECO:0000313" key="4">
    <source>
        <dbReference type="Proteomes" id="UP001597417"/>
    </source>
</evidence>
<dbReference type="InterPro" id="IPR042171">
    <property type="entry name" value="Acyl-CoA_hotdog"/>
</dbReference>
<dbReference type="PANTHER" id="PTHR38110:SF1">
    <property type="entry name" value="THIOESTERASE DOMAIN-CONTAINING PROTEIN"/>
    <property type="match status" value="1"/>
</dbReference>
<dbReference type="PANTHER" id="PTHR38110">
    <property type="entry name" value="CHROMOSOME 23, WHOLE GENOME SHOTGUN SEQUENCE"/>
    <property type="match status" value="1"/>
</dbReference>
<evidence type="ECO:0000259" key="1">
    <source>
        <dbReference type="Pfam" id="PF13622"/>
    </source>
</evidence>
<feature type="domain" description="Acyl-CoA thioesterase-like C-terminal" evidence="2">
    <location>
        <begin position="146"/>
        <end position="271"/>
    </location>
</feature>
<feature type="domain" description="Acyl-CoA thioesterase-like N-terminal HotDog" evidence="1">
    <location>
        <begin position="30"/>
        <end position="117"/>
    </location>
</feature>
<dbReference type="Pfam" id="PF20789">
    <property type="entry name" value="4HBT_3C"/>
    <property type="match status" value="1"/>
</dbReference>
<protein>
    <submittedName>
        <fullName evidence="3">Thioesterase family protein</fullName>
    </submittedName>
</protein>
<dbReference type="SUPFAM" id="SSF54637">
    <property type="entry name" value="Thioesterase/thiol ester dehydrase-isomerase"/>
    <property type="match status" value="2"/>
</dbReference>
<sequence length="284" mass="30276">MKAPEHPDPADFASACTVRSLGDGTLTADLPHEWSIGTHPHGGFAIALAAKAAVRMLTERGEPSTDPLVVSAQFLRPLAIGPALLRTDLRRVGRRISVVTVQFEQRGRSCVEATVTAGRLPVRRPEWVDVPPMAAEPPSRAIPLGGDTAEGLFNLAKGCDVRIDPATAGYLSGRTGDAPRIRLWVKPRQGAPDPYFALLAGDINPPVVFNLGRFGWAPTAQLTALVRARPAPGWLRVFAECRTIHDPWFDSDASVIDSTGRLVCQARQLALAPAPDAGNGGRPG</sequence>
<gene>
    <name evidence="3" type="ORF">ACFSXZ_18900</name>
</gene>
<dbReference type="Proteomes" id="UP001597417">
    <property type="component" value="Unassembled WGS sequence"/>
</dbReference>
<dbReference type="InterPro" id="IPR049449">
    <property type="entry name" value="TesB_ACOT8-like_N"/>
</dbReference>
<name>A0ABW5FTN9_9PSEU</name>
<proteinExistence type="predicted"/>
<dbReference type="Gene3D" id="2.40.160.210">
    <property type="entry name" value="Acyl-CoA thioesterase, double hotdog domain"/>
    <property type="match status" value="1"/>
</dbReference>
<evidence type="ECO:0000259" key="2">
    <source>
        <dbReference type="Pfam" id="PF20789"/>
    </source>
</evidence>
<dbReference type="Pfam" id="PF13622">
    <property type="entry name" value="4HBT_3"/>
    <property type="match status" value="1"/>
</dbReference>
<accession>A0ABW5FTN9</accession>
<reference evidence="4" key="1">
    <citation type="journal article" date="2019" name="Int. J. Syst. Evol. Microbiol.">
        <title>The Global Catalogue of Microorganisms (GCM) 10K type strain sequencing project: providing services to taxonomists for standard genome sequencing and annotation.</title>
        <authorList>
            <consortium name="The Broad Institute Genomics Platform"/>
            <consortium name="The Broad Institute Genome Sequencing Center for Infectious Disease"/>
            <person name="Wu L."/>
            <person name="Ma J."/>
        </authorList>
    </citation>
    <scope>NUCLEOTIDE SEQUENCE [LARGE SCALE GENOMIC DNA]</scope>
    <source>
        <strain evidence="4">CGMCC 4.7645</strain>
    </source>
</reference>
<dbReference type="RefSeq" id="WP_378266333.1">
    <property type="nucleotide sequence ID" value="NZ_JBHUKR010000007.1"/>
</dbReference>
<keyword evidence="4" id="KW-1185">Reference proteome</keyword>
<dbReference type="InterPro" id="IPR029069">
    <property type="entry name" value="HotDog_dom_sf"/>
</dbReference>
<evidence type="ECO:0000313" key="3">
    <source>
        <dbReference type="EMBL" id="MFD2418395.1"/>
    </source>
</evidence>
<organism evidence="3 4">
    <name type="scientific">Amycolatopsis pigmentata</name>
    <dbReference type="NCBI Taxonomy" id="450801"/>
    <lineage>
        <taxon>Bacteria</taxon>
        <taxon>Bacillati</taxon>
        <taxon>Actinomycetota</taxon>
        <taxon>Actinomycetes</taxon>
        <taxon>Pseudonocardiales</taxon>
        <taxon>Pseudonocardiaceae</taxon>
        <taxon>Amycolatopsis</taxon>
    </lineage>
</organism>